<name>A0A0B6ZSR8_9EUPU</name>
<evidence type="ECO:0000313" key="1">
    <source>
        <dbReference type="EMBL" id="CEK71704.1"/>
    </source>
</evidence>
<reference evidence="1" key="1">
    <citation type="submission" date="2014-12" db="EMBL/GenBank/DDBJ databases">
        <title>Insight into the proteome of Arion vulgaris.</title>
        <authorList>
            <person name="Aradska J."/>
            <person name="Bulat T."/>
            <person name="Smidak R."/>
            <person name="Sarate P."/>
            <person name="Gangsoo J."/>
            <person name="Sialana F."/>
            <person name="Bilban M."/>
            <person name="Lubec G."/>
        </authorList>
    </citation>
    <scope>NUCLEOTIDE SEQUENCE</scope>
    <source>
        <tissue evidence="1">Skin</tissue>
    </source>
</reference>
<gene>
    <name evidence="1" type="primary">ORF79484</name>
</gene>
<proteinExistence type="predicted"/>
<accession>A0A0B6ZSR8</accession>
<sequence>IAIFIDTSPNHQAKLTCTEECQELTRKIADHPCLQGEVGSYMINKFKLDGPAAKAILDAVMTCSGRDFAYCDRKTPQGLLGSGRIQQNNSVGTPIYSNMLLLIIFITFCMTSS</sequence>
<dbReference type="EMBL" id="HACG01024839">
    <property type="protein sequence ID" value="CEK71704.1"/>
    <property type="molecule type" value="Transcribed_RNA"/>
</dbReference>
<organism evidence="1">
    <name type="scientific">Arion vulgaris</name>
    <dbReference type="NCBI Taxonomy" id="1028688"/>
    <lineage>
        <taxon>Eukaryota</taxon>
        <taxon>Metazoa</taxon>
        <taxon>Spiralia</taxon>
        <taxon>Lophotrochozoa</taxon>
        <taxon>Mollusca</taxon>
        <taxon>Gastropoda</taxon>
        <taxon>Heterobranchia</taxon>
        <taxon>Euthyneura</taxon>
        <taxon>Panpulmonata</taxon>
        <taxon>Eupulmonata</taxon>
        <taxon>Stylommatophora</taxon>
        <taxon>Helicina</taxon>
        <taxon>Arionoidea</taxon>
        <taxon>Arionidae</taxon>
        <taxon>Arion</taxon>
    </lineage>
</organism>
<feature type="non-terminal residue" evidence="1">
    <location>
        <position position="1"/>
    </location>
</feature>
<protein>
    <submittedName>
        <fullName evidence="1">Uncharacterized protein</fullName>
    </submittedName>
</protein>
<dbReference type="AlphaFoldDB" id="A0A0B6ZSR8"/>